<feature type="binding site" evidence="9">
    <location>
        <begin position="73"/>
        <end position="75"/>
    </location>
    <ligand>
        <name>substrate</name>
    </ligand>
</feature>
<keyword evidence="5 9" id="KW-0865">Zymogen</keyword>
<dbReference type="InterPro" id="IPR009010">
    <property type="entry name" value="Asp_de-COase-like_dom_sf"/>
</dbReference>
<dbReference type="Pfam" id="PF02261">
    <property type="entry name" value="Asp_decarbox"/>
    <property type="match status" value="1"/>
</dbReference>
<comment type="function">
    <text evidence="9">Catalyzes the pyruvoyl-dependent decarboxylation of aspartate to produce beta-alanine.</text>
</comment>
<keyword evidence="4 9" id="KW-0068">Autocatalytic cleavage</keyword>
<evidence type="ECO:0000256" key="4">
    <source>
        <dbReference type="ARBA" id="ARBA00022813"/>
    </source>
</evidence>
<name>A0ABX7N1L0_9BACT</name>
<dbReference type="SUPFAM" id="SSF50692">
    <property type="entry name" value="ADC-like"/>
    <property type="match status" value="1"/>
</dbReference>
<proteinExistence type="inferred from homology"/>
<comment type="catalytic activity">
    <reaction evidence="9">
        <text>L-aspartate + H(+) = beta-alanine + CO2</text>
        <dbReference type="Rhea" id="RHEA:19497"/>
        <dbReference type="ChEBI" id="CHEBI:15378"/>
        <dbReference type="ChEBI" id="CHEBI:16526"/>
        <dbReference type="ChEBI" id="CHEBI:29991"/>
        <dbReference type="ChEBI" id="CHEBI:57966"/>
        <dbReference type="EC" id="4.1.1.11"/>
    </reaction>
</comment>
<keyword evidence="1 9" id="KW-0963">Cytoplasm</keyword>
<sequence>MSRILFKSKIHRATVTQADLDYEGSVTIDRNLLHAADIVPYEKVAVWNVTRGTRLETYALEGEPGSGVICINGAAAHLNQPGDVVILATFTEVEESKVRDWKPTVVFVDGKNRIVPGRTEEVPGPARRSA</sequence>
<evidence type="ECO:0000313" key="11">
    <source>
        <dbReference type="Proteomes" id="UP000663090"/>
    </source>
</evidence>
<dbReference type="NCBIfam" id="TIGR00223">
    <property type="entry name" value="panD"/>
    <property type="match status" value="1"/>
</dbReference>
<dbReference type="PANTHER" id="PTHR21012:SF0">
    <property type="entry name" value="ASPARTATE 1-DECARBOXYLASE"/>
    <property type="match status" value="1"/>
</dbReference>
<feature type="modified residue" description="Pyruvic acid (Ser)" evidence="9">
    <location>
        <position position="25"/>
    </location>
</feature>
<evidence type="ECO:0000256" key="2">
    <source>
        <dbReference type="ARBA" id="ARBA00022655"/>
    </source>
</evidence>
<keyword evidence="7 9" id="KW-0704">Schiff base</keyword>
<evidence type="ECO:0000313" key="10">
    <source>
        <dbReference type="EMBL" id="QSQ12596.1"/>
    </source>
</evidence>
<evidence type="ECO:0000256" key="3">
    <source>
        <dbReference type="ARBA" id="ARBA00022793"/>
    </source>
</evidence>
<feature type="active site" description="Proton donor" evidence="9">
    <location>
        <position position="58"/>
    </location>
</feature>
<evidence type="ECO:0000256" key="7">
    <source>
        <dbReference type="ARBA" id="ARBA00023270"/>
    </source>
</evidence>
<dbReference type="Gene3D" id="2.40.40.20">
    <property type="match status" value="1"/>
</dbReference>
<keyword evidence="6 9" id="KW-0456">Lyase</keyword>
<feature type="active site" description="Schiff-base intermediate with substrate; via pyruvic acid" evidence="9">
    <location>
        <position position="25"/>
    </location>
</feature>
<dbReference type="CDD" id="cd06919">
    <property type="entry name" value="Asp_decarbox"/>
    <property type="match status" value="1"/>
</dbReference>
<feature type="chain" id="PRO_5044942852" description="Aspartate 1-decarboxylase beta chain" evidence="9">
    <location>
        <begin position="1"/>
        <end position="24"/>
    </location>
</feature>
<keyword evidence="8 9" id="KW-0670">Pyruvate</keyword>
<dbReference type="InterPro" id="IPR003190">
    <property type="entry name" value="Asp_decarbox"/>
</dbReference>
<dbReference type="RefSeq" id="WP_206714318.1">
    <property type="nucleotide sequence ID" value="NZ_CP071091.1"/>
</dbReference>
<evidence type="ECO:0000256" key="9">
    <source>
        <dbReference type="HAMAP-Rule" id="MF_00446"/>
    </source>
</evidence>
<dbReference type="EC" id="4.1.1.11" evidence="9"/>
<feature type="chain" id="PRO_5044942851" description="Aspartate 1-decarboxylase alpha chain" evidence="9">
    <location>
        <begin position="25"/>
        <end position="130"/>
    </location>
</feature>
<comment type="cofactor">
    <cofactor evidence="9">
        <name>pyruvate</name>
        <dbReference type="ChEBI" id="CHEBI:15361"/>
    </cofactor>
    <text evidence="9">Binds 1 pyruvoyl group covalently per subunit.</text>
</comment>
<evidence type="ECO:0000256" key="6">
    <source>
        <dbReference type="ARBA" id="ARBA00023239"/>
    </source>
</evidence>
<evidence type="ECO:0000256" key="5">
    <source>
        <dbReference type="ARBA" id="ARBA00023145"/>
    </source>
</evidence>
<reference evidence="10 11" key="1">
    <citation type="submission" date="2021-02" db="EMBL/GenBank/DDBJ databases">
        <title>De Novo genome assembly of isolated myxobacteria.</title>
        <authorList>
            <person name="Stevens D.C."/>
        </authorList>
    </citation>
    <scope>NUCLEOTIDE SEQUENCE [LARGE SCALE GENOMIC DNA]</scope>
    <source>
        <strain evidence="10 11">SCHIC003</strain>
    </source>
</reference>
<protein>
    <recommendedName>
        <fullName evidence="9">Aspartate 1-decarboxylase</fullName>
        <ecNumber evidence="9">4.1.1.11</ecNumber>
    </recommendedName>
    <alternativeName>
        <fullName evidence="9">Aspartate alpha-decarboxylase</fullName>
    </alternativeName>
    <component>
        <recommendedName>
            <fullName evidence="9">Aspartate 1-decarboxylase beta chain</fullName>
        </recommendedName>
    </component>
    <component>
        <recommendedName>
            <fullName evidence="9">Aspartate 1-decarboxylase alpha chain</fullName>
        </recommendedName>
    </component>
</protein>
<keyword evidence="11" id="KW-1185">Reference proteome</keyword>
<accession>A0ABX7N1L0</accession>
<gene>
    <name evidence="9" type="primary">panD</name>
    <name evidence="10" type="ORF">JY572_30155</name>
</gene>
<evidence type="ECO:0000256" key="1">
    <source>
        <dbReference type="ARBA" id="ARBA00022490"/>
    </source>
</evidence>
<comment type="pathway">
    <text evidence="9">Cofactor biosynthesis; (R)-pantothenate biosynthesis; beta-alanine from L-aspartate: step 1/1.</text>
</comment>
<comment type="subcellular location">
    <subcellularLocation>
        <location evidence="9">Cytoplasm</location>
    </subcellularLocation>
</comment>
<organism evidence="10 11">
    <name type="scientific">Myxococcus landrumensis</name>
    <dbReference type="NCBI Taxonomy" id="2813577"/>
    <lineage>
        <taxon>Bacteria</taxon>
        <taxon>Pseudomonadati</taxon>
        <taxon>Myxococcota</taxon>
        <taxon>Myxococcia</taxon>
        <taxon>Myxococcales</taxon>
        <taxon>Cystobacterineae</taxon>
        <taxon>Myxococcaceae</taxon>
        <taxon>Myxococcus</taxon>
    </lineage>
</organism>
<keyword evidence="3 9" id="KW-0210">Decarboxylase</keyword>
<dbReference type="Proteomes" id="UP000663090">
    <property type="component" value="Chromosome"/>
</dbReference>
<comment type="PTM">
    <text evidence="9">Is synthesized initially as an inactive proenzyme, which is activated by self-cleavage at a specific serine bond to produce a beta-subunit with a hydroxyl group at its C-terminus and an alpha-subunit with a pyruvoyl group at its N-terminus.</text>
</comment>
<dbReference type="PIRSF" id="PIRSF006246">
    <property type="entry name" value="Asp_decarbox"/>
    <property type="match status" value="1"/>
</dbReference>
<keyword evidence="2 9" id="KW-0566">Pantothenate biosynthesis</keyword>
<comment type="similarity">
    <text evidence="9">Belongs to the PanD family.</text>
</comment>
<evidence type="ECO:0000256" key="8">
    <source>
        <dbReference type="ARBA" id="ARBA00023317"/>
    </source>
</evidence>
<comment type="subunit">
    <text evidence="9">Heterooctamer of four alpha and four beta subunits.</text>
</comment>
<dbReference type="EMBL" id="CP071091">
    <property type="protein sequence ID" value="QSQ12596.1"/>
    <property type="molecule type" value="Genomic_DNA"/>
</dbReference>
<feature type="binding site" evidence="9">
    <location>
        <position position="57"/>
    </location>
    <ligand>
        <name>substrate</name>
    </ligand>
</feature>
<dbReference type="PANTHER" id="PTHR21012">
    <property type="entry name" value="ASPARTATE 1-DECARBOXYLASE"/>
    <property type="match status" value="1"/>
</dbReference>
<dbReference type="GO" id="GO:0004068">
    <property type="term" value="F:aspartate 1-decarboxylase activity"/>
    <property type="evidence" value="ECO:0007669"/>
    <property type="project" value="UniProtKB-EC"/>
</dbReference>
<dbReference type="HAMAP" id="MF_00446">
    <property type="entry name" value="PanD"/>
    <property type="match status" value="1"/>
</dbReference>